<proteinExistence type="predicted"/>
<dbReference type="InterPro" id="IPR031982">
    <property type="entry name" value="PilE-like"/>
</dbReference>
<dbReference type="InterPro" id="IPR012902">
    <property type="entry name" value="N_methyl_site"/>
</dbReference>
<dbReference type="GO" id="GO:0015628">
    <property type="term" value="P:protein secretion by the type II secretion system"/>
    <property type="evidence" value="ECO:0007669"/>
    <property type="project" value="InterPro"/>
</dbReference>
<dbReference type="Gene3D" id="3.30.700.10">
    <property type="entry name" value="Glycoprotein, Type 4 Pilin"/>
    <property type="match status" value="1"/>
</dbReference>
<keyword evidence="2" id="KW-0812">Transmembrane</keyword>
<dbReference type="NCBIfam" id="TIGR02532">
    <property type="entry name" value="IV_pilin_GFxxxE"/>
    <property type="match status" value="1"/>
</dbReference>
<evidence type="ECO:0000313" key="4">
    <source>
        <dbReference type="Proteomes" id="UP000001982"/>
    </source>
</evidence>
<dbReference type="AlphaFoldDB" id="Q12KN2"/>
<dbReference type="InterPro" id="IPR000983">
    <property type="entry name" value="Bac_GSPG_pilin"/>
</dbReference>
<dbReference type="InterPro" id="IPR045584">
    <property type="entry name" value="Pilin-like"/>
</dbReference>
<feature type="transmembrane region" description="Helical" evidence="2">
    <location>
        <begin position="6"/>
        <end position="27"/>
    </location>
</feature>
<dbReference type="GO" id="GO:0015627">
    <property type="term" value="C:type II protein secretion system complex"/>
    <property type="evidence" value="ECO:0007669"/>
    <property type="project" value="InterPro"/>
</dbReference>
<keyword evidence="1" id="KW-0488">Methylation</keyword>
<dbReference type="Pfam" id="PF16732">
    <property type="entry name" value="ComP_DUS"/>
    <property type="match status" value="1"/>
</dbReference>
<evidence type="ECO:0000256" key="2">
    <source>
        <dbReference type="SAM" id="Phobius"/>
    </source>
</evidence>
<keyword evidence="2" id="KW-0472">Membrane</keyword>
<dbReference type="GO" id="GO:0043683">
    <property type="term" value="P:type IV pilus assembly"/>
    <property type="evidence" value="ECO:0007669"/>
    <property type="project" value="InterPro"/>
</dbReference>
<dbReference type="RefSeq" id="WP_011497144.1">
    <property type="nucleotide sequence ID" value="NC_007954.1"/>
</dbReference>
<dbReference type="Pfam" id="PF07963">
    <property type="entry name" value="N_methyl"/>
    <property type="match status" value="1"/>
</dbReference>
<gene>
    <name evidence="3" type="ordered locus">Sden_2715</name>
</gene>
<dbReference type="KEGG" id="sdn:Sden_2715"/>
<name>Q12KN2_SHEDO</name>
<dbReference type="PRINTS" id="PR00813">
    <property type="entry name" value="BCTERIALGSPG"/>
</dbReference>
<protein>
    <submittedName>
        <fullName evidence="3">Methylation</fullName>
    </submittedName>
</protein>
<evidence type="ECO:0000256" key="1">
    <source>
        <dbReference type="ARBA" id="ARBA00022481"/>
    </source>
</evidence>
<dbReference type="EMBL" id="CP000302">
    <property type="protein sequence ID" value="ABE55994.1"/>
    <property type="molecule type" value="Genomic_DNA"/>
</dbReference>
<dbReference type="SUPFAM" id="SSF54523">
    <property type="entry name" value="Pili subunits"/>
    <property type="match status" value="1"/>
</dbReference>
<keyword evidence="2" id="KW-1133">Transmembrane helix</keyword>
<keyword evidence="4" id="KW-1185">Reference proteome</keyword>
<evidence type="ECO:0000313" key="3">
    <source>
        <dbReference type="EMBL" id="ABE55994.1"/>
    </source>
</evidence>
<organism evidence="3 4">
    <name type="scientific">Shewanella denitrificans (strain OS217 / ATCC BAA-1090 / DSM 15013)</name>
    <dbReference type="NCBI Taxonomy" id="318161"/>
    <lineage>
        <taxon>Bacteria</taxon>
        <taxon>Pseudomonadati</taxon>
        <taxon>Pseudomonadota</taxon>
        <taxon>Gammaproteobacteria</taxon>
        <taxon>Alteromonadales</taxon>
        <taxon>Shewanellaceae</taxon>
        <taxon>Shewanella</taxon>
    </lineage>
</organism>
<dbReference type="STRING" id="318161.Sden_2715"/>
<dbReference type="Proteomes" id="UP000001982">
    <property type="component" value="Chromosome"/>
</dbReference>
<accession>Q12KN2</accession>
<dbReference type="OrthoDB" id="5296638at2"/>
<sequence>MKRNLGFSLVELMVVVVVMGLLSTLVYPSYVEYIARGARGDAVAGIMRVANLQEQFYLDNRSFETDMTKLGLPADPFVVDNRLYQIDTAVVAGDYTVTATALGVQASRDTACATISLTSAGVKSPTECW</sequence>
<dbReference type="eggNOG" id="COG4968">
    <property type="taxonomic scope" value="Bacteria"/>
</dbReference>
<dbReference type="HOGENOM" id="CLU_091705_6_0_6"/>
<reference evidence="3 4" key="1">
    <citation type="submission" date="2006-03" db="EMBL/GenBank/DDBJ databases">
        <title>Complete sequence of Shewanella denitrificans OS217.</title>
        <authorList>
            <consortium name="US DOE Joint Genome Institute"/>
            <person name="Copeland A."/>
            <person name="Lucas S."/>
            <person name="Lapidus A."/>
            <person name="Barry K."/>
            <person name="Detter J.C."/>
            <person name="Glavina del Rio T."/>
            <person name="Hammon N."/>
            <person name="Israni S."/>
            <person name="Dalin E."/>
            <person name="Tice H."/>
            <person name="Pitluck S."/>
            <person name="Brettin T."/>
            <person name="Bruce D."/>
            <person name="Han C."/>
            <person name="Tapia R."/>
            <person name="Gilna P."/>
            <person name="Kiss H."/>
            <person name="Schmutz J."/>
            <person name="Larimer F."/>
            <person name="Land M."/>
            <person name="Hauser L."/>
            <person name="Kyrpides N."/>
            <person name="Lykidis A."/>
            <person name="Richardson P."/>
        </authorList>
    </citation>
    <scope>NUCLEOTIDE SEQUENCE [LARGE SCALE GENOMIC DNA]</scope>
    <source>
        <strain evidence="4">OS217 / ATCC BAA-1090 / DSM 15013</strain>
    </source>
</reference>